<comment type="caution">
    <text evidence="1">The sequence shown here is derived from an EMBL/GenBank/DDBJ whole genome shotgun (WGS) entry which is preliminary data.</text>
</comment>
<dbReference type="AlphaFoldDB" id="A0A9J5XIF9"/>
<organism evidence="1 2">
    <name type="scientific">Solanum commersonii</name>
    <name type="common">Commerson's wild potato</name>
    <name type="synonym">Commerson's nightshade</name>
    <dbReference type="NCBI Taxonomy" id="4109"/>
    <lineage>
        <taxon>Eukaryota</taxon>
        <taxon>Viridiplantae</taxon>
        <taxon>Streptophyta</taxon>
        <taxon>Embryophyta</taxon>
        <taxon>Tracheophyta</taxon>
        <taxon>Spermatophyta</taxon>
        <taxon>Magnoliopsida</taxon>
        <taxon>eudicotyledons</taxon>
        <taxon>Gunneridae</taxon>
        <taxon>Pentapetalae</taxon>
        <taxon>asterids</taxon>
        <taxon>lamiids</taxon>
        <taxon>Solanales</taxon>
        <taxon>Solanaceae</taxon>
        <taxon>Solanoideae</taxon>
        <taxon>Solaneae</taxon>
        <taxon>Solanum</taxon>
    </lineage>
</organism>
<protein>
    <submittedName>
        <fullName evidence="1">Uncharacterized protein</fullName>
    </submittedName>
</protein>
<name>A0A9J5XIF9_SOLCO</name>
<dbReference type="Proteomes" id="UP000824120">
    <property type="component" value="Chromosome 9"/>
</dbReference>
<proteinExistence type="predicted"/>
<sequence length="63" mass="7513">MDKMREARLRWFGHVKRRHVDARMCEGLVIEDTRRGRGRPINIGEKCKTKYDTTSIYRGHARP</sequence>
<accession>A0A9J5XIF9</accession>
<evidence type="ECO:0000313" key="1">
    <source>
        <dbReference type="EMBL" id="KAG5586926.1"/>
    </source>
</evidence>
<gene>
    <name evidence="1" type="ORF">H5410_047360</name>
</gene>
<dbReference type="OrthoDB" id="1303839at2759"/>
<evidence type="ECO:0000313" key="2">
    <source>
        <dbReference type="Proteomes" id="UP000824120"/>
    </source>
</evidence>
<dbReference type="EMBL" id="JACXVP010000009">
    <property type="protein sequence ID" value="KAG5586926.1"/>
    <property type="molecule type" value="Genomic_DNA"/>
</dbReference>
<keyword evidence="2" id="KW-1185">Reference proteome</keyword>
<reference evidence="1 2" key="1">
    <citation type="submission" date="2020-09" db="EMBL/GenBank/DDBJ databases">
        <title>De no assembly of potato wild relative species, Solanum commersonii.</title>
        <authorList>
            <person name="Cho K."/>
        </authorList>
    </citation>
    <scope>NUCLEOTIDE SEQUENCE [LARGE SCALE GENOMIC DNA]</scope>
    <source>
        <strain evidence="1">LZ3.2</strain>
        <tissue evidence="1">Leaf</tissue>
    </source>
</reference>